<reference evidence="12 13" key="1">
    <citation type="submission" date="2022-05" db="EMBL/GenBank/DDBJ databases">
        <authorList>
            <consortium name="Genoscope - CEA"/>
            <person name="William W."/>
        </authorList>
    </citation>
    <scope>NUCLEOTIDE SEQUENCE [LARGE SCALE GENOMIC DNA]</scope>
</reference>
<organism evidence="12 13">
    <name type="scientific">Porites evermanni</name>
    <dbReference type="NCBI Taxonomy" id="104178"/>
    <lineage>
        <taxon>Eukaryota</taxon>
        <taxon>Metazoa</taxon>
        <taxon>Cnidaria</taxon>
        <taxon>Anthozoa</taxon>
        <taxon>Hexacorallia</taxon>
        <taxon>Scleractinia</taxon>
        <taxon>Fungiina</taxon>
        <taxon>Poritidae</taxon>
        <taxon>Porites</taxon>
    </lineage>
</organism>
<keyword evidence="5" id="KW-0493">Microtubule</keyword>
<evidence type="ECO:0000256" key="2">
    <source>
        <dbReference type="ARBA" id="ARBA00009645"/>
    </source>
</evidence>
<keyword evidence="9" id="KW-0131">Cell cycle</keyword>
<dbReference type="PANTHER" id="PTHR19378">
    <property type="entry name" value="GOLGIN- RELATED"/>
    <property type="match status" value="1"/>
</dbReference>
<dbReference type="PANTHER" id="PTHR19378:SF0">
    <property type="entry name" value="HAUS AUGMIN-LIKE COMPLEX SUBUNIT 3"/>
    <property type="match status" value="1"/>
</dbReference>
<accession>A0ABN8R0V3</accession>
<gene>
    <name evidence="12" type="ORF">PEVE_00008405</name>
</gene>
<evidence type="ECO:0000313" key="12">
    <source>
        <dbReference type="EMBL" id="CAH3172377.1"/>
    </source>
</evidence>
<keyword evidence="8" id="KW-0206">Cytoskeleton</keyword>
<sequence length="657" mass="74849">MRNSCAGNPKWRPRDSPRDNVNKSTFFRFSIIYLDSTNSDKMSQGKRFVRALSRIGYPKAEEFEGDSLEWLFDCESLVPFLEWFCENIHETNVLSQEDLNRFDELCSSGASILENEQIDKTLSVLLQDDEQFSNETLRNEVSSLQTEVQLIQQRLQKIVSQRNKLSLHHAGITHRLSKLGSVVQENKQKYKAILETSQADNTQMNSALEKLEQSVSEMTALYSGQEGSPYSVTFLSQLSYDNYYESEERFTGELTAYTRKQFFEGIAEMAGREEKSRYELLEISDPSTLLVRGENNEVNFNDCQELARLQTVYASSESKRIHNMAAAMGVSTALKAAEERLKSLSWETSPLSTEKLSAKLLEVQKALSQVKMEIGELSEQVLPGLVQELGELQATSILKGDYELKIARQDYFTSKQDQVITQLLLQRSRHEFLSMALEVEGRKNRNTHRLFSTLESTLEDSVKGLESRYAVMDEYAAQPPHPSRGTIDSRDHFMERLYRVLESSPKGEVDGTKEIFLAFSQLVEWSQKLAAQLESLTQSLSSSGSKQEEAWKQLEHNLQQCAKTVYGESTTTRGLPQLSPQCIADGLRQLDELLVTLEQSIKDIIKDCESKKKVLRSDSLKLMERELFVYFFTDPPRLKRAIAELAGRVDAHLVSLK</sequence>
<evidence type="ECO:0000313" key="13">
    <source>
        <dbReference type="Proteomes" id="UP001159427"/>
    </source>
</evidence>
<dbReference type="InterPro" id="IPR026206">
    <property type="entry name" value="HAUS3"/>
</dbReference>
<evidence type="ECO:0000256" key="6">
    <source>
        <dbReference type="ARBA" id="ARBA00022776"/>
    </source>
</evidence>
<dbReference type="EMBL" id="CALNXI010001572">
    <property type="protein sequence ID" value="CAH3172377.1"/>
    <property type="molecule type" value="Genomic_DNA"/>
</dbReference>
<keyword evidence="4" id="KW-0132">Cell division</keyword>
<protein>
    <recommendedName>
        <fullName evidence="11">HAUS augmin-like complex subunit 3 N-terminal domain-containing protein</fullName>
    </recommendedName>
</protein>
<dbReference type="InterPro" id="IPR032733">
    <property type="entry name" value="HAUS3_N"/>
</dbReference>
<feature type="domain" description="HAUS augmin-like complex subunit 3 N-terminal" evidence="11">
    <location>
        <begin position="70"/>
        <end position="325"/>
    </location>
</feature>
<evidence type="ECO:0000256" key="8">
    <source>
        <dbReference type="ARBA" id="ARBA00023212"/>
    </source>
</evidence>
<keyword evidence="6" id="KW-0498">Mitosis</keyword>
<evidence type="ECO:0000256" key="3">
    <source>
        <dbReference type="ARBA" id="ARBA00022490"/>
    </source>
</evidence>
<evidence type="ECO:0000256" key="10">
    <source>
        <dbReference type="SAM" id="Coils"/>
    </source>
</evidence>
<evidence type="ECO:0000259" key="11">
    <source>
        <dbReference type="Pfam" id="PF14932"/>
    </source>
</evidence>
<comment type="caution">
    <text evidence="12">The sequence shown here is derived from an EMBL/GenBank/DDBJ whole genome shotgun (WGS) entry which is preliminary data.</text>
</comment>
<evidence type="ECO:0000256" key="7">
    <source>
        <dbReference type="ARBA" id="ARBA00023054"/>
    </source>
</evidence>
<keyword evidence="7 10" id="KW-0175">Coiled coil</keyword>
<comment type="similarity">
    <text evidence="2">Belongs to the HAUS3 family.</text>
</comment>
<name>A0ABN8R0V3_9CNID</name>
<comment type="subcellular location">
    <subcellularLocation>
        <location evidence="1">Cytoplasm</location>
        <location evidence="1">Cytoskeleton</location>
        <location evidence="1">Spindle</location>
    </subcellularLocation>
</comment>
<evidence type="ECO:0000256" key="5">
    <source>
        <dbReference type="ARBA" id="ARBA00022701"/>
    </source>
</evidence>
<evidence type="ECO:0000256" key="9">
    <source>
        <dbReference type="ARBA" id="ARBA00023306"/>
    </source>
</evidence>
<dbReference type="PRINTS" id="PR02089">
    <property type="entry name" value="HAUSAUGMINL3"/>
</dbReference>
<dbReference type="Pfam" id="PF14932">
    <property type="entry name" value="HAUS-augmin3"/>
    <property type="match status" value="1"/>
</dbReference>
<keyword evidence="3" id="KW-0963">Cytoplasm</keyword>
<evidence type="ECO:0000256" key="4">
    <source>
        <dbReference type="ARBA" id="ARBA00022618"/>
    </source>
</evidence>
<evidence type="ECO:0000256" key="1">
    <source>
        <dbReference type="ARBA" id="ARBA00004186"/>
    </source>
</evidence>
<keyword evidence="13" id="KW-1185">Reference proteome</keyword>
<feature type="coiled-coil region" evidence="10">
    <location>
        <begin position="194"/>
        <end position="221"/>
    </location>
</feature>
<proteinExistence type="inferred from homology"/>
<dbReference type="Proteomes" id="UP001159427">
    <property type="component" value="Unassembled WGS sequence"/>
</dbReference>